<dbReference type="AlphaFoldDB" id="A0A6J4JVT5"/>
<organism evidence="2">
    <name type="scientific">uncultured Friedmanniella sp</name>
    <dbReference type="NCBI Taxonomy" id="335381"/>
    <lineage>
        <taxon>Bacteria</taxon>
        <taxon>Bacillati</taxon>
        <taxon>Actinomycetota</taxon>
        <taxon>Actinomycetes</taxon>
        <taxon>Propionibacteriales</taxon>
        <taxon>Nocardioidaceae</taxon>
        <taxon>Friedmanniella</taxon>
        <taxon>environmental samples</taxon>
    </lineage>
</organism>
<feature type="non-terminal residue" evidence="2">
    <location>
        <position position="65"/>
    </location>
</feature>
<reference evidence="2" key="1">
    <citation type="submission" date="2020-02" db="EMBL/GenBank/DDBJ databases">
        <authorList>
            <person name="Meier V. D."/>
        </authorList>
    </citation>
    <scope>NUCLEOTIDE SEQUENCE</scope>
    <source>
        <strain evidence="2">AVDCRST_MAG61</strain>
    </source>
</reference>
<evidence type="ECO:0000256" key="1">
    <source>
        <dbReference type="SAM" id="MobiDB-lite"/>
    </source>
</evidence>
<proteinExistence type="predicted"/>
<gene>
    <name evidence="2" type="ORF">AVDCRST_MAG61-145</name>
</gene>
<feature type="non-terminal residue" evidence="2">
    <location>
        <position position="1"/>
    </location>
</feature>
<accession>A0A6J4JVT5</accession>
<evidence type="ECO:0000313" key="2">
    <source>
        <dbReference type="EMBL" id="CAA9288649.1"/>
    </source>
</evidence>
<name>A0A6J4JVT5_9ACTN</name>
<feature type="compositionally biased region" description="Basic residues" evidence="1">
    <location>
        <begin position="26"/>
        <end position="51"/>
    </location>
</feature>
<dbReference type="EMBL" id="CADCTT010000001">
    <property type="protein sequence ID" value="CAA9288649.1"/>
    <property type="molecule type" value="Genomic_DNA"/>
</dbReference>
<feature type="region of interest" description="Disordered" evidence="1">
    <location>
        <begin position="1"/>
        <end position="65"/>
    </location>
</feature>
<sequence>DQCLRPLPGASDHRFGPLREACGPWRHGRRVRLAGRPDRRGHHRRRHHARHGAPGSVQRRRLEDL</sequence>
<protein>
    <submittedName>
        <fullName evidence="2">Uncharacterized protein</fullName>
    </submittedName>
</protein>